<name>A0ABT8D7N2_9RHOB</name>
<dbReference type="InterPro" id="IPR043728">
    <property type="entry name" value="DUF5671"/>
</dbReference>
<keyword evidence="1" id="KW-1133">Transmembrane helix</keyword>
<evidence type="ECO:0000259" key="2">
    <source>
        <dbReference type="Pfam" id="PF18920"/>
    </source>
</evidence>
<feature type="transmembrane region" description="Helical" evidence="1">
    <location>
        <begin position="39"/>
        <end position="61"/>
    </location>
</feature>
<dbReference type="Pfam" id="PF18920">
    <property type="entry name" value="DUF5671"/>
    <property type="match status" value="1"/>
</dbReference>
<proteinExistence type="predicted"/>
<sequence length="179" mass="19555">MAEAGWSENETRDAMAGWLYMPDLPPIPRPRPYVSAREALLYGLLFLSLGAIAWHVGSMGFDLIDRLLPRNGITPGYGSDSGMRWSAAALLTFGPLFYFLNARAAKATRGDPGLRRSLVRKWFASVTLLIAALVLLGDLVLAIYTMLDGSLSVNYLSKALLVAALGVLVSLYYRDEIDA</sequence>
<comment type="caution">
    <text evidence="3">The sequence shown here is derived from an EMBL/GenBank/DDBJ whole genome shotgun (WGS) entry which is preliminary data.</text>
</comment>
<gene>
    <name evidence="3" type="ORF">QWZ10_11955</name>
</gene>
<keyword evidence="1" id="KW-0472">Membrane</keyword>
<protein>
    <submittedName>
        <fullName evidence="3">DUF5671 domain-containing protein</fullName>
    </submittedName>
</protein>
<accession>A0ABT8D7N2</accession>
<dbReference type="Proteomes" id="UP001243846">
    <property type="component" value="Unassembled WGS sequence"/>
</dbReference>
<feature type="transmembrane region" description="Helical" evidence="1">
    <location>
        <begin position="81"/>
        <end position="101"/>
    </location>
</feature>
<evidence type="ECO:0000256" key="1">
    <source>
        <dbReference type="SAM" id="Phobius"/>
    </source>
</evidence>
<feature type="domain" description="DUF5671" evidence="2">
    <location>
        <begin position="39"/>
        <end position="172"/>
    </location>
</feature>
<feature type="transmembrane region" description="Helical" evidence="1">
    <location>
        <begin position="122"/>
        <end position="147"/>
    </location>
</feature>
<keyword evidence="1" id="KW-0812">Transmembrane</keyword>
<keyword evidence="4" id="KW-1185">Reference proteome</keyword>
<organism evidence="3 4">
    <name type="scientific">Paracoccus cavernae</name>
    <dbReference type="NCBI Taxonomy" id="1571207"/>
    <lineage>
        <taxon>Bacteria</taxon>
        <taxon>Pseudomonadati</taxon>
        <taxon>Pseudomonadota</taxon>
        <taxon>Alphaproteobacteria</taxon>
        <taxon>Rhodobacterales</taxon>
        <taxon>Paracoccaceae</taxon>
        <taxon>Paracoccus</taxon>
    </lineage>
</organism>
<evidence type="ECO:0000313" key="3">
    <source>
        <dbReference type="EMBL" id="MDN3712306.1"/>
    </source>
</evidence>
<feature type="transmembrane region" description="Helical" evidence="1">
    <location>
        <begin position="153"/>
        <end position="173"/>
    </location>
</feature>
<evidence type="ECO:0000313" key="4">
    <source>
        <dbReference type="Proteomes" id="UP001243846"/>
    </source>
</evidence>
<dbReference type="EMBL" id="JAUFRC010000001">
    <property type="protein sequence ID" value="MDN3712306.1"/>
    <property type="molecule type" value="Genomic_DNA"/>
</dbReference>
<reference evidence="4" key="1">
    <citation type="journal article" date="2019" name="Int. J. Syst. Evol. Microbiol.">
        <title>The Global Catalogue of Microorganisms (GCM) 10K type strain sequencing project: providing services to taxonomists for standard genome sequencing and annotation.</title>
        <authorList>
            <consortium name="The Broad Institute Genomics Platform"/>
            <consortium name="The Broad Institute Genome Sequencing Center for Infectious Disease"/>
            <person name="Wu L."/>
            <person name="Ma J."/>
        </authorList>
    </citation>
    <scope>NUCLEOTIDE SEQUENCE [LARGE SCALE GENOMIC DNA]</scope>
    <source>
        <strain evidence="4">CECT 8482</strain>
    </source>
</reference>